<dbReference type="EMBL" id="CP060490">
    <property type="protein sequence ID" value="QNL44184.1"/>
    <property type="molecule type" value="Genomic_DNA"/>
</dbReference>
<keyword evidence="3" id="KW-1185">Reference proteome</keyword>
<evidence type="ECO:0000313" key="2">
    <source>
        <dbReference type="EMBL" id="QNL44184.1"/>
    </source>
</evidence>
<feature type="transmembrane region" description="Helical" evidence="1">
    <location>
        <begin position="12"/>
        <end position="35"/>
    </location>
</feature>
<dbReference type="Proteomes" id="UP000515960">
    <property type="component" value="Chromosome"/>
</dbReference>
<accession>A0A7G9B3Q3</accession>
<dbReference type="AlphaFoldDB" id="A0A7G9B3Q3"/>
<protein>
    <submittedName>
        <fullName evidence="2">Uncharacterized protein</fullName>
    </submittedName>
</protein>
<reference evidence="2 3" key="1">
    <citation type="submission" date="2020-08" db="EMBL/GenBank/DDBJ databases">
        <authorList>
            <person name="Liu C."/>
            <person name="Sun Q."/>
        </authorList>
    </citation>
    <scope>NUCLEOTIDE SEQUENCE [LARGE SCALE GENOMIC DNA]</scope>
    <source>
        <strain evidence="2 3">NSJ-62</strain>
    </source>
</reference>
<organism evidence="2 3">
    <name type="scientific">Oscillibacter hominis</name>
    <dbReference type="NCBI Taxonomy" id="2763056"/>
    <lineage>
        <taxon>Bacteria</taxon>
        <taxon>Bacillati</taxon>
        <taxon>Bacillota</taxon>
        <taxon>Clostridia</taxon>
        <taxon>Eubacteriales</taxon>
        <taxon>Oscillospiraceae</taxon>
        <taxon>Oscillibacter</taxon>
    </lineage>
</organism>
<evidence type="ECO:0000313" key="3">
    <source>
        <dbReference type="Proteomes" id="UP000515960"/>
    </source>
</evidence>
<keyword evidence="1" id="KW-1133">Transmembrane helix</keyword>
<sequence length="230" mass="26357">MHLHLTRKQKPLLLILSLFALYTCLSALLGFPLGFGKLMARGISKEYCSIVYPQAALGKTVFNPVSSSYETVVYLGEERFYIRTNPNQDTVGNPYREKLLLQETGVSEVVSKLFRTYVQGRYYRFLSCAVYWNYHDPMTPITSLRFDYGDFESPSLPSEAKIKELLSPIALDCITQIEPLLPLDHVDLLYYHPDFDPDETGMTWRIMEIPLERDTPRTKALLDAAELTLT</sequence>
<keyword evidence="1" id="KW-0472">Membrane</keyword>
<keyword evidence="1" id="KW-0812">Transmembrane</keyword>
<dbReference type="KEGG" id="ohi:H8790_12200"/>
<evidence type="ECO:0000256" key="1">
    <source>
        <dbReference type="SAM" id="Phobius"/>
    </source>
</evidence>
<dbReference type="RefSeq" id="WP_187332785.1">
    <property type="nucleotide sequence ID" value="NZ_CP060490.1"/>
</dbReference>
<proteinExistence type="predicted"/>
<name>A0A7G9B3Q3_9FIRM</name>
<gene>
    <name evidence="2" type="ORF">H8790_12200</name>
</gene>